<reference evidence="1" key="2">
    <citation type="submission" date="2025-03" db="EMBL/GenBank/DDBJ databases">
        <authorList>
            <consortium name="ELIXIR-Norway"/>
            <consortium name="Elixir Norway"/>
        </authorList>
    </citation>
    <scope>NUCLEOTIDE SEQUENCE</scope>
</reference>
<sequence>MRRRRHFHTTNCQCSGHQPGASTQLRRRLLDRAADATGQGLSPTAPASTAEASGKPRSLPALLRDRLQNGDLLILSLTCISSHQRTPGVYPEPVPRTSMGSPSPTSSGVLYGQKTNIRERREPSGPGPTHERGRDSGCQVGTPGGKPSGWAPPPRFGETTRRFPPAPTAESGPTVRTLCRTKAAHSPRTQAPRGRPQGRRLSIPQCLETDRKQTGSPGVTADFRFPRRHSRFPGERSCPGDAAEGLPFLLPRRCRGRHGRLVGCGPGGSGRRSAPRPRAEPLPKKTGYPASSAPAQAARRAGETPQKGRREGGRRAPETRPPVVRSSEPGPSGQTGSQARGSTAGVREAGAGAGSEGAVFYVSRERPRRGGRGRCGTRVP</sequence>
<proteinExistence type="predicted"/>
<gene>
    <name evidence="1" type="ORF">MRATA1EN22A_LOCUS8056</name>
</gene>
<reference evidence="1" key="1">
    <citation type="submission" date="2023-05" db="EMBL/GenBank/DDBJ databases">
        <authorList>
            <consortium name="ELIXIR-Norway"/>
        </authorList>
    </citation>
    <scope>NUCLEOTIDE SEQUENCE</scope>
</reference>
<dbReference type="Proteomes" id="UP001162501">
    <property type="component" value="Chromosome 19"/>
</dbReference>
<evidence type="ECO:0000313" key="1">
    <source>
        <dbReference type="EMBL" id="CAM9831005.1"/>
    </source>
</evidence>
<accession>A0AC59YME7</accession>
<organism evidence="1 2">
    <name type="scientific">Rangifer tarandus platyrhynchus</name>
    <name type="common">Svalbard reindeer</name>
    <dbReference type="NCBI Taxonomy" id="3082113"/>
    <lineage>
        <taxon>Eukaryota</taxon>
        <taxon>Metazoa</taxon>
        <taxon>Chordata</taxon>
        <taxon>Craniata</taxon>
        <taxon>Vertebrata</taxon>
        <taxon>Euteleostomi</taxon>
        <taxon>Mammalia</taxon>
        <taxon>Eutheria</taxon>
        <taxon>Laurasiatheria</taxon>
        <taxon>Artiodactyla</taxon>
        <taxon>Ruminantia</taxon>
        <taxon>Pecora</taxon>
        <taxon>Cervidae</taxon>
        <taxon>Odocoileinae</taxon>
        <taxon>Rangifer</taxon>
    </lineage>
</organism>
<name>A0AC59YME7_RANTA</name>
<protein>
    <submittedName>
        <fullName evidence="1">Uncharacterized protein</fullName>
    </submittedName>
</protein>
<dbReference type="EMBL" id="OX596103">
    <property type="protein sequence ID" value="CAM9831005.1"/>
    <property type="molecule type" value="Genomic_DNA"/>
</dbReference>
<evidence type="ECO:0000313" key="2">
    <source>
        <dbReference type="Proteomes" id="UP001162501"/>
    </source>
</evidence>